<feature type="region of interest" description="Disordered" evidence="1">
    <location>
        <begin position="1"/>
        <end position="23"/>
    </location>
</feature>
<keyword evidence="2" id="KW-0812">Transmembrane</keyword>
<sequence length="583" mass="65495">MPLPQRQASVTGLPPPVTSDSNKSSSLLQRTMFVVLILSDFIPGQFYLHFLLRIPSLYFSRVTRIFEDARLSLPDIKRMACAKPDQWELSRDGAWQTTTNPDPMPLPSSLLRFRSSWESFIDALLREWKTFNIISVLLMSAILTMLQIEQASHPVIRTSALFSLICALMSLLFGCMFIIRFETMRKMHKASSFANEAQKQSANVWWNIWVLLAMPAVWLAWSIIMFLACIMSFIWLTGSSRDSVDVTLSARAALGSRIALTLVFALGVIYFVLIVRTFHRYGDPLDREWTRTLNEWTREALTTPDFQKVGVRSLPRNSPSPSDGPQPRQSSSFSSQQSYYTPSPANPPHEPPHYSKKLASSIPLTSPPSAFFRPPDAICSQSVAPSTVMQLRQHDVATLTTGHTNPQWADAITSDDFDRFILDISSAWKGQLALVSPKTEQDLPTYTLIPPAQAADPGPPALATIGPGSPNLGLESSQHMNSTKNRRRDLPSFNILSTRQIYTTRGDPDLSAQHIPPDPIRNVKDLLDLWNECYFHPRNLLVSLVQQDDTLSSVILAPLKPTSGFHHRDLVPLRRRDLHSLPV</sequence>
<evidence type="ECO:0008006" key="5">
    <source>
        <dbReference type="Google" id="ProtNLM"/>
    </source>
</evidence>
<feature type="transmembrane region" description="Helical" evidence="2">
    <location>
        <begin position="208"/>
        <end position="236"/>
    </location>
</feature>
<feature type="transmembrane region" description="Helical" evidence="2">
    <location>
        <begin position="130"/>
        <end position="148"/>
    </location>
</feature>
<evidence type="ECO:0000256" key="1">
    <source>
        <dbReference type="SAM" id="MobiDB-lite"/>
    </source>
</evidence>
<organism evidence="3 4">
    <name type="scientific">Favolaschia claudopus</name>
    <dbReference type="NCBI Taxonomy" id="2862362"/>
    <lineage>
        <taxon>Eukaryota</taxon>
        <taxon>Fungi</taxon>
        <taxon>Dikarya</taxon>
        <taxon>Basidiomycota</taxon>
        <taxon>Agaricomycotina</taxon>
        <taxon>Agaricomycetes</taxon>
        <taxon>Agaricomycetidae</taxon>
        <taxon>Agaricales</taxon>
        <taxon>Marasmiineae</taxon>
        <taxon>Mycenaceae</taxon>
        <taxon>Favolaschia</taxon>
    </lineage>
</organism>
<feature type="compositionally biased region" description="Polar residues" evidence="1">
    <location>
        <begin position="1"/>
        <end position="10"/>
    </location>
</feature>
<protein>
    <recommendedName>
        <fullName evidence="5">Transmembrane protein</fullName>
    </recommendedName>
</protein>
<evidence type="ECO:0000256" key="2">
    <source>
        <dbReference type="SAM" id="Phobius"/>
    </source>
</evidence>
<evidence type="ECO:0000313" key="4">
    <source>
        <dbReference type="Proteomes" id="UP001362999"/>
    </source>
</evidence>
<dbReference type="EMBL" id="JAWWNJ010000024">
    <property type="protein sequence ID" value="KAK7031649.1"/>
    <property type="molecule type" value="Genomic_DNA"/>
</dbReference>
<reference evidence="3 4" key="1">
    <citation type="journal article" date="2024" name="J Genomics">
        <title>Draft genome sequencing and assembly of Favolaschia claudopus CIRM-BRFM 2984 isolated from oak limbs.</title>
        <authorList>
            <person name="Navarro D."/>
            <person name="Drula E."/>
            <person name="Chaduli D."/>
            <person name="Cazenave R."/>
            <person name="Ahrendt S."/>
            <person name="Wang J."/>
            <person name="Lipzen A."/>
            <person name="Daum C."/>
            <person name="Barry K."/>
            <person name="Grigoriev I.V."/>
            <person name="Favel A."/>
            <person name="Rosso M.N."/>
            <person name="Martin F."/>
        </authorList>
    </citation>
    <scope>NUCLEOTIDE SEQUENCE [LARGE SCALE GENOMIC DNA]</scope>
    <source>
        <strain evidence="3 4">CIRM-BRFM 2984</strain>
    </source>
</reference>
<feature type="transmembrane region" description="Helical" evidence="2">
    <location>
        <begin position="256"/>
        <end position="275"/>
    </location>
</feature>
<accession>A0AAW0BWU0</accession>
<gene>
    <name evidence="3" type="ORF">R3P38DRAFT_2522284</name>
</gene>
<feature type="transmembrane region" description="Helical" evidence="2">
    <location>
        <begin position="32"/>
        <end position="52"/>
    </location>
</feature>
<dbReference type="AlphaFoldDB" id="A0AAW0BWU0"/>
<name>A0AAW0BWU0_9AGAR</name>
<keyword evidence="2" id="KW-1133">Transmembrane helix</keyword>
<comment type="caution">
    <text evidence="3">The sequence shown here is derived from an EMBL/GenBank/DDBJ whole genome shotgun (WGS) entry which is preliminary data.</text>
</comment>
<feature type="region of interest" description="Disordered" evidence="1">
    <location>
        <begin position="310"/>
        <end position="360"/>
    </location>
</feature>
<keyword evidence="2" id="KW-0472">Membrane</keyword>
<proteinExistence type="predicted"/>
<keyword evidence="4" id="KW-1185">Reference proteome</keyword>
<feature type="compositionally biased region" description="Low complexity" evidence="1">
    <location>
        <begin position="325"/>
        <end position="343"/>
    </location>
</feature>
<dbReference type="Proteomes" id="UP001362999">
    <property type="component" value="Unassembled WGS sequence"/>
</dbReference>
<evidence type="ECO:0000313" key="3">
    <source>
        <dbReference type="EMBL" id="KAK7031649.1"/>
    </source>
</evidence>
<feature type="transmembrane region" description="Helical" evidence="2">
    <location>
        <begin position="160"/>
        <end position="179"/>
    </location>
</feature>